<dbReference type="InterPro" id="IPR041073">
    <property type="entry name" value="MobL"/>
</dbReference>
<reference evidence="2 3" key="1">
    <citation type="journal article" date="2003" name="Mol. Microbiol.">
        <title>Genome-based analysis of virulence genes in a non-biofilm-forming Staphylococcus epidermidis strain (ATCC 12228).</title>
        <authorList>
            <person name="Zhang Y.Q."/>
            <person name="Ren S.X."/>
            <person name="Li H.L."/>
            <person name="Wang Y.X."/>
            <person name="Fu G."/>
            <person name="Yang J."/>
            <person name="Qin Z.Q."/>
            <person name="Miao Y.G."/>
            <person name="Wang W.Y."/>
            <person name="Chen R.S."/>
            <person name="Shen Y."/>
            <person name="Chen Z."/>
            <person name="Yuan Z.H."/>
            <person name="Zhao G.P."/>
            <person name="Qu D."/>
            <person name="Danchin A."/>
            <person name="Wen Y.M."/>
        </authorList>
    </citation>
    <scope>NUCLEOTIDE SEQUENCE [LARGE SCALE GENOMIC DNA]</scope>
    <source>
        <strain evidence="3">ATCC 12228 / FDA PCI 1200</strain>
    </source>
</reference>
<dbReference type="InterPro" id="IPR048101">
    <property type="entry name" value="MobP2"/>
</dbReference>
<proteinExistence type="predicted"/>
<dbReference type="RefSeq" id="WP_002484400.1">
    <property type="nucleotide sequence ID" value="NC_004461.1"/>
</dbReference>
<dbReference type="HOGENOM" id="CLU_033701_1_0_9"/>
<dbReference type="OrthoDB" id="3889159at2"/>
<evidence type="ECO:0000256" key="1">
    <source>
        <dbReference type="SAM" id="Coils"/>
    </source>
</evidence>
<evidence type="ECO:0000313" key="3">
    <source>
        <dbReference type="Proteomes" id="UP000001411"/>
    </source>
</evidence>
<dbReference type="Proteomes" id="UP000001411">
    <property type="component" value="Chromosome"/>
</dbReference>
<dbReference type="AlphaFoldDB" id="A0A0H2VJ89"/>
<dbReference type="Pfam" id="PF18555">
    <property type="entry name" value="MobL"/>
    <property type="match status" value="1"/>
</dbReference>
<accession>A0A0H2VJ89</accession>
<sequence>MPPAIILKTQFSTSKFKGYLKYINDEKSNKANHDKKKIQSLNQDIENINNEMSNLNLNSYSSYIIGYMKNNSITKKDNQNKKKVIKRTTAPFNNNSYTLDNKELNKLKDDFDTAEKQGCINYQDIISFDNDFLIKNHLYDAKTDELNEDVIKKATIKMINRMIKDENMNPYQTRWMANIHYDTDNIHIHISTTELKNTRKIITNGNGKVEIKGKRRKKTLENMKSSFSNSLLDSTKYLENITQVRNDLYHNFKIRTDELETLQAIKNLKKQLPVSKKHWQYNNKEVKHLQPDIDKITTSIVNRNNVHSYNQYMESIGYVANFYKEIYGENSNALNYIDNKNKELKQRLGNKLLKELKKVDYDKKRNNKITENIYRHSKKNDSFNNRLVAKTNKSIVTKGDLYKIDKAINDETKDYLNQIEYEKLQRKIEFENNH</sequence>
<protein>
    <submittedName>
        <fullName evidence="2">Uncharacterized protein</fullName>
    </submittedName>
</protein>
<gene>
    <name evidence="2" type="ordered locus">SE_1483</name>
</gene>
<dbReference type="PATRIC" id="fig|176280.10.peg.1447"/>
<dbReference type="KEGG" id="sep:SE_1483"/>
<keyword evidence="1" id="KW-0175">Coiled coil</keyword>
<dbReference type="NCBIfam" id="NF041498">
    <property type="entry name" value="MobP2"/>
    <property type="match status" value="1"/>
</dbReference>
<organism evidence="2 3">
    <name type="scientific">Staphylococcus epidermidis (strain ATCC 12228 / FDA PCI 1200)</name>
    <dbReference type="NCBI Taxonomy" id="176280"/>
    <lineage>
        <taxon>Bacteria</taxon>
        <taxon>Bacillati</taxon>
        <taxon>Bacillota</taxon>
        <taxon>Bacilli</taxon>
        <taxon>Bacillales</taxon>
        <taxon>Staphylococcaceae</taxon>
        <taxon>Staphylococcus</taxon>
    </lineage>
</organism>
<dbReference type="eggNOG" id="COG2255">
    <property type="taxonomic scope" value="Bacteria"/>
</dbReference>
<dbReference type="EMBL" id="AE015929">
    <property type="protein sequence ID" value="AAO05082.1"/>
    <property type="molecule type" value="Genomic_DNA"/>
</dbReference>
<evidence type="ECO:0000313" key="2">
    <source>
        <dbReference type="EMBL" id="AAO05082.1"/>
    </source>
</evidence>
<name>A0A0H2VJ89_STAES</name>
<feature type="coiled-coil region" evidence="1">
    <location>
        <begin position="24"/>
        <end position="58"/>
    </location>
</feature>